<keyword evidence="1" id="KW-0479">Metal-binding</keyword>
<keyword evidence="3" id="KW-0805">Transcription regulation</keyword>
<dbReference type="PANTHER" id="PTHR36206:SF12">
    <property type="entry name" value="ASPERCRYPTIN BIOSYNTHESIS CLUSTER-SPECIFIC TRANSCRIPTION REGULATOR ATNN-RELATED"/>
    <property type="match status" value="1"/>
</dbReference>
<feature type="compositionally biased region" description="Polar residues" evidence="7">
    <location>
        <begin position="13"/>
        <end position="23"/>
    </location>
</feature>
<dbReference type="EMBL" id="CDHN01000003">
    <property type="protein sequence ID" value="CEJ91296.1"/>
    <property type="molecule type" value="Genomic_DNA"/>
</dbReference>
<keyword evidence="10" id="KW-1185">Reference proteome</keyword>
<organism evidence="9 10">
    <name type="scientific">[Torrubiella] hemipterigena</name>
    <dbReference type="NCBI Taxonomy" id="1531966"/>
    <lineage>
        <taxon>Eukaryota</taxon>
        <taxon>Fungi</taxon>
        <taxon>Dikarya</taxon>
        <taxon>Ascomycota</taxon>
        <taxon>Pezizomycotina</taxon>
        <taxon>Sordariomycetes</taxon>
        <taxon>Hypocreomycetidae</taxon>
        <taxon>Hypocreales</taxon>
        <taxon>Clavicipitaceae</taxon>
        <taxon>Clavicipitaceae incertae sedis</taxon>
        <taxon>'Torrubiella' clade</taxon>
    </lineage>
</organism>
<dbReference type="PROSITE" id="PS50048">
    <property type="entry name" value="ZN2_CY6_FUNGAL_2"/>
    <property type="match status" value="1"/>
</dbReference>
<dbReference type="Pfam" id="PF00172">
    <property type="entry name" value="Zn_clus"/>
    <property type="match status" value="1"/>
</dbReference>
<dbReference type="CDD" id="cd00067">
    <property type="entry name" value="GAL4"/>
    <property type="match status" value="1"/>
</dbReference>
<dbReference type="Pfam" id="PF11951">
    <property type="entry name" value="Fungal_trans_2"/>
    <property type="match status" value="1"/>
</dbReference>
<dbReference type="Gene3D" id="4.10.240.10">
    <property type="entry name" value="Zn(2)-C6 fungal-type DNA-binding domain"/>
    <property type="match status" value="1"/>
</dbReference>
<evidence type="ECO:0000256" key="6">
    <source>
        <dbReference type="ARBA" id="ARBA00023242"/>
    </source>
</evidence>
<keyword evidence="2" id="KW-0862">Zinc</keyword>
<dbReference type="SUPFAM" id="SSF57701">
    <property type="entry name" value="Zn2/Cys6 DNA-binding domain"/>
    <property type="match status" value="1"/>
</dbReference>
<proteinExistence type="predicted"/>
<dbReference type="GO" id="GO:0000981">
    <property type="term" value="F:DNA-binding transcription factor activity, RNA polymerase II-specific"/>
    <property type="evidence" value="ECO:0007669"/>
    <property type="project" value="InterPro"/>
</dbReference>
<keyword evidence="5" id="KW-0804">Transcription</keyword>
<gene>
    <name evidence="9" type="ORF">VHEMI07018</name>
</gene>
<dbReference type="GO" id="GO:0003677">
    <property type="term" value="F:DNA binding"/>
    <property type="evidence" value="ECO:0007669"/>
    <property type="project" value="UniProtKB-KW"/>
</dbReference>
<dbReference type="InterPro" id="IPR001138">
    <property type="entry name" value="Zn2Cys6_DnaBD"/>
</dbReference>
<evidence type="ECO:0000256" key="2">
    <source>
        <dbReference type="ARBA" id="ARBA00022833"/>
    </source>
</evidence>
<evidence type="ECO:0000259" key="8">
    <source>
        <dbReference type="PROSITE" id="PS50048"/>
    </source>
</evidence>
<protein>
    <recommendedName>
        <fullName evidence="8">Zn(2)-C6 fungal-type domain-containing protein</fullName>
    </recommendedName>
</protein>
<feature type="domain" description="Zn(2)-C6 fungal-type" evidence="8">
    <location>
        <begin position="42"/>
        <end position="70"/>
    </location>
</feature>
<evidence type="ECO:0000256" key="1">
    <source>
        <dbReference type="ARBA" id="ARBA00022723"/>
    </source>
</evidence>
<name>A0A0A1T298_9HYPO</name>
<dbReference type="PROSITE" id="PS00463">
    <property type="entry name" value="ZN2_CY6_FUNGAL_1"/>
    <property type="match status" value="1"/>
</dbReference>
<evidence type="ECO:0000313" key="9">
    <source>
        <dbReference type="EMBL" id="CEJ91296.1"/>
    </source>
</evidence>
<evidence type="ECO:0000313" key="10">
    <source>
        <dbReference type="Proteomes" id="UP000039046"/>
    </source>
</evidence>
<evidence type="ECO:0000256" key="5">
    <source>
        <dbReference type="ARBA" id="ARBA00023163"/>
    </source>
</evidence>
<dbReference type="InterPro" id="IPR052360">
    <property type="entry name" value="Transcr_Regulatory_Proteins"/>
</dbReference>
<dbReference type="Proteomes" id="UP000039046">
    <property type="component" value="Unassembled WGS sequence"/>
</dbReference>
<evidence type="ECO:0000256" key="3">
    <source>
        <dbReference type="ARBA" id="ARBA00023015"/>
    </source>
</evidence>
<dbReference type="AlphaFoldDB" id="A0A0A1T298"/>
<dbReference type="InterPro" id="IPR036864">
    <property type="entry name" value="Zn2-C6_fun-type_DNA-bd_sf"/>
</dbReference>
<dbReference type="SMART" id="SM00066">
    <property type="entry name" value="GAL4"/>
    <property type="match status" value="1"/>
</dbReference>
<dbReference type="OrthoDB" id="3145928at2759"/>
<accession>A0A0A1T298</accession>
<reference evidence="9 10" key="1">
    <citation type="journal article" date="2015" name="Genome Announc.">
        <title>Draft Genome Sequence and Gene Annotation of the Entomopathogenic Fungus Verticillium hemipterigenum.</title>
        <authorList>
            <person name="Horn F."/>
            <person name="Habel A."/>
            <person name="Scharf D.H."/>
            <person name="Dworschak J."/>
            <person name="Brakhage A.A."/>
            <person name="Guthke R."/>
            <person name="Hertweck C."/>
            <person name="Linde J."/>
        </authorList>
    </citation>
    <scope>NUCLEOTIDE SEQUENCE [LARGE SCALE GENOMIC DNA]</scope>
</reference>
<evidence type="ECO:0000256" key="7">
    <source>
        <dbReference type="SAM" id="MobiDB-lite"/>
    </source>
</evidence>
<keyword evidence="6" id="KW-0539">Nucleus</keyword>
<dbReference type="InterPro" id="IPR021858">
    <property type="entry name" value="Fun_TF"/>
</dbReference>
<sequence>MTVIPRNLDAKQEAQSAARTAQEGTVRGKPRVKRWAPKSKSGCLTCRIRRVKCDEGRPSCHRCVSTRRICDGYDDPSSEASSLEARQKTHKQLAIAVLNDVQRQPLVPSWPAGVHYTREGAELFDYFRTNVAEQFAGPFDETFWTRSILQATSIHPAVWHACNALAAVSRSYKLVSDSRHMSKTGKRDPDTAIAIQQYSMSVRSLVQIVTQPTLSLTDKEILLVTNMLFIILCRLRADMKEAYLHLYNGLKLFDQWGLSEKINSSDPAEADSLLPLNSLRPVFLRMYYQTAPMRDWENKTWNKQYCINEILPIPFLNATDAFFEIELLCHSLRMDNQLMTDFSKPAPAGPIKSSRPAIWAAFRLWKYKYANFKRSRRFKSVKPSAATIIDIYEVLLDVMSKVDYADILSLDKFEPSYKVVVQLAEKLGKIEAMHGGDKSSPGGPKRQFAVTPAVCDAMYHVVYWSRNPLLRRHALRILESRKIDECMIGPEVQAWICRSNMLFEERVWNDPNLAAETPGCCCTPGTFICRLHRIVDTIIRFDDEFIFRQTVRTVYDLENDLPGAEITLSTRDIDTARTRTQSSQ</sequence>
<dbReference type="PANTHER" id="PTHR36206">
    <property type="entry name" value="ASPERCRYPTIN BIOSYNTHESIS CLUSTER-SPECIFIC TRANSCRIPTION REGULATOR ATNN-RELATED"/>
    <property type="match status" value="1"/>
</dbReference>
<evidence type="ECO:0000256" key="4">
    <source>
        <dbReference type="ARBA" id="ARBA00023125"/>
    </source>
</evidence>
<dbReference type="HOGENOM" id="CLU_011409_6_2_1"/>
<keyword evidence="4" id="KW-0238">DNA-binding</keyword>
<feature type="region of interest" description="Disordered" evidence="7">
    <location>
        <begin position="1"/>
        <end position="32"/>
    </location>
</feature>
<dbReference type="GO" id="GO:0008270">
    <property type="term" value="F:zinc ion binding"/>
    <property type="evidence" value="ECO:0007669"/>
    <property type="project" value="InterPro"/>
</dbReference>